<dbReference type="CDD" id="cd00051">
    <property type="entry name" value="EFh"/>
    <property type="match status" value="1"/>
</dbReference>
<dbReference type="RefSeq" id="WP_197744450.1">
    <property type="nucleotide sequence ID" value="NZ_LR778175.1"/>
</dbReference>
<dbReference type="Proteomes" id="UP000516072">
    <property type="component" value="Chromosome"/>
</dbReference>
<evidence type="ECO:0000313" key="3">
    <source>
        <dbReference type="Proteomes" id="UP000516072"/>
    </source>
</evidence>
<accession>A0A7G1Q763</accession>
<dbReference type="PROSITE" id="PS50222">
    <property type="entry name" value="EF_HAND_2"/>
    <property type="match status" value="1"/>
</dbReference>
<dbReference type="PROSITE" id="PS00018">
    <property type="entry name" value="EF_HAND_1"/>
    <property type="match status" value="1"/>
</dbReference>
<dbReference type="GO" id="GO:0005509">
    <property type="term" value="F:calcium ion binding"/>
    <property type="evidence" value="ECO:0007669"/>
    <property type="project" value="InterPro"/>
</dbReference>
<protein>
    <recommendedName>
        <fullName evidence="1">EF-hand domain-containing protein</fullName>
    </recommendedName>
</protein>
<dbReference type="InterPro" id="IPR018247">
    <property type="entry name" value="EF_Hand_1_Ca_BS"/>
</dbReference>
<dbReference type="AlphaFoldDB" id="A0A7G1Q763"/>
<feature type="domain" description="EF-hand" evidence="1">
    <location>
        <begin position="89"/>
        <end position="119"/>
    </location>
</feature>
<dbReference type="InterPro" id="IPR002048">
    <property type="entry name" value="EF_hand_dom"/>
</dbReference>
<gene>
    <name evidence="2" type="ORF">NSCAC_0037</name>
</gene>
<organism evidence="2 3">
    <name type="scientific">Candidatus Nitrosacidococcus tergens</name>
    <dbReference type="NCBI Taxonomy" id="553981"/>
    <lineage>
        <taxon>Bacteria</taxon>
        <taxon>Pseudomonadati</taxon>
        <taxon>Pseudomonadota</taxon>
        <taxon>Gammaproteobacteria</taxon>
        <taxon>Chromatiales</taxon>
        <taxon>Chromatiaceae</taxon>
        <taxon>Candidatus Nitrosacidococcus</taxon>
    </lineage>
</organism>
<dbReference type="EMBL" id="LR778175">
    <property type="protein sequence ID" value="CAB1274174.1"/>
    <property type="molecule type" value="Genomic_DNA"/>
</dbReference>
<reference evidence="2 3" key="1">
    <citation type="submission" date="2020-03" db="EMBL/GenBank/DDBJ databases">
        <authorList>
            <person name="Picone N."/>
        </authorList>
    </citation>
    <scope>NUCLEOTIDE SEQUENCE [LARGE SCALE GENOMIC DNA]</scope>
    <source>
        <strain evidence="2">NSCAC1</strain>
    </source>
</reference>
<evidence type="ECO:0000259" key="1">
    <source>
        <dbReference type="PROSITE" id="PS50222"/>
    </source>
</evidence>
<keyword evidence="3" id="KW-1185">Reference proteome</keyword>
<proteinExistence type="predicted"/>
<sequence>MEKIIRTIGNFTLGGLFLLPLATSSIFLFPLTVPSAFATGGLPFPMDPEYVPPSHPDRPKYDAEKRRKMIHELLRSLDRNGDGRVSIEEFEEGTERNFSHLDTNGDGYISREEMGVIHK</sequence>
<evidence type="ECO:0000313" key="2">
    <source>
        <dbReference type="EMBL" id="CAB1274174.1"/>
    </source>
</evidence>
<dbReference type="SUPFAM" id="SSF47473">
    <property type="entry name" value="EF-hand"/>
    <property type="match status" value="1"/>
</dbReference>
<dbReference type="KEGG" id="ntg:NSCAC_0037"/>
<name>A0A7G1Q763_9GAMM</name>
<dbReference type="InterPro" id="IPR011992">
    <property type="entry name" value="EF-hand-dom_pair"/>
</dbReference>
<dbReference type="Gene3D" id="1.10.238.10">
    <property type="entry name" value="EF-hand"/>
    <property type="match status" value="2"/>
</dbReference>
<dbReference type="Pfam" id="PF13202">
    <property type="entry name" value="EF-hand_5"/>
    <property type="match status" value="2"/>
</dbReference>